<accession>A0A9J7HR33</accession>
<evidence type="ECO:0000256" key="1">
    <source>
        <dbReference type="SAM" id="MobiDB-lite"/>
    </source>
</evidence>
<dbReference type="GeneID" id="118406729"/>
<dbReference type="OMA" id="WWKIGSK"/>
<dbReference type="RefSeq" id="XP_035662915.1">
    <property type="nucleotide sequence ID" value="XM_035807022.1"/>
</dbReference>
<dbReference type="OrthoDB" id="10148760at2759"/>
<gene>
    <name evidence="3" type="primary">LOC118406729</name>
</gene>
<reference evidence="2" key="1">
    <citation type="journal article" date="2020" name="Nat. Ecol. Evol.">
        <title>Deeply conserved synteny resolves early events in vertebrate evolution.</title>
        <authorList>
            <person name="Simakov O."/>
            <person name="Marletaz F."/>
            <person name="Yue J.X."/>
            <person name="O'Connell B."/>
            <person name="Jenkins J."/>
            <person name="Brandt A."/>
            <person name="Calef R."/>
            <person name="Tung C.H."/>
            <person name="Huang T.K."/>
            <person name="Schmutz J."/>
            <person name="Satoh N."/>
            <person name="Yu J.K."/>
            <person name="Putnam N.H."/>
            <person name="Green R.E."/>
            <person name="Rokhsar D.S."/>
        </authorList>
    </citation>
    <scope>NUCLEOTIDE SEQUENCE [LARGE SCALE GENOMIC DNA]</scope>
    <source>
        <strain evidence="2">S238N-H82</strain>
    </source>
</reference>
<dbReference type="KEGG" id="bfo:118406729"/>
<organism evidence="2 3">
    <name type="scientific">Branchiostoma floridae</name>
    <name type="common">Florida lancelet</name>
    <name type="synonym">Amphioxus</name>
    <dbReference type="NCBI Taxonomy" id="7739"/>
    <lineage>
        <taxon>Eukaryota</taxon>
        <taxon>Metazoa</taxon>
        <taxon>Chordata</taxon>
        <taxon>Cephalochordata</taxon>
        <taxon>Leptocardii</taxon>
        <taxon>Amphioxiformes</taxon>
        <taxon>Branchiostomatidae</taxon>
        <taxon>Branchiostoma</taxon>
    </lineage>
</organism>
<reference evidence="3" key="2">
    <citation type="submission" date="2025-08" db="UniProtKB">
        <authorList>
            <consortium name="RefSeq"/>
        </authorList>
    </citation>
    <scope>IDENTIFICATION</scope>
    <source>
        <strain evidence="3">S238N-H82</strain>
        <tissue evidence="3">Testes</tissue>
    </source>
</reference>
<feature type="region of interest" description="Disordered" evidence="1">
    <location>
        <begin position="669"/>
        <end position="689"/>
    </location>
</feature>
<keyword evidence="2" id="KW-1185">Reference proteome</keyword>
<proteinExistence type="predicted"/>
<name>A0A9J7HR33_BRAFL</name>
<sequence length="725" mass="80346">MLLKVGNVLIVVNINHYSTCGRGAEENGVNNGMVGTVACSGTPLYRVVMPDNLLFTSVRRKFRRVRSRFCVSLAMSEFFGPSLDGTYPTMSIYGGPLYAEFLGPFYANATAGSFSTTPSTAEPVGSHPGLPGWEDKAVQDLQDIWLDLEESLSNKYHSRVERDDVPQIEELARLFVFRAKSSQRWVPYYTALSPTATPCPEPEVKATEAGATPTDQDIRILAREEDEEDDLKDWINGMNDDLDISSMIQEAGCDLLSGADEEDLSAVTSISQLTSGQTPECDRSVLIGCEETQSNQCDTPFEEEDDKSATMDLAATYNSLAEQPMPCLPFESQSPANMPKPSSPATELLLTPVYDDACAHYPSCAEEPPSPKCASVVERDDWVMIAAVATLFVYHAKHSLRHVPYYTCQSPAHTPPATPRLVMDGLSGDEDVQSLARRADEEDIADWVNGMCGTGDQSTTTTLLHQSEDVHSLATKIGKEDTQDFVNETCGDQSTPTKLLQQDKGVHGHAKEIYKEDTQSFVNETCGDKSSPTSFMHQGDDVHSLEKEEQDNLNVTLMCGPSHQMAPAALTVQDADTQAKKGDKEGQGKLIDEKDMHMKAQTDEPKKRRGKWWDLRKKREMATDRTNGTNNEDAKKGRKWWRRAFKKESDGKTSSSDNEQRNRWWKIFREKQSQKKGQGMEDEMTTKDSNTKWWKIGSKKSVGSQADTGMGDNKTGRSAGCCICM</sequence>
<dbReference type="AlphaFoldDB" id="A0A9J7HR33"/>
<protein>
    <submittedName>
        <fullName evidence="3">Uncharacterized protein LOC118406729</fullName>
    </submittedName>
</protein>
<evidence type="ECO:0000313" key="3">
    <source>
        <dbReference type="RefSeq" id="XP_035662915.1"/>
    </source>
</evidence>
<dbReference type="Proteomes" id="UP000001554">
    <property type="component" value="Chromosome 2"/>
</dbReference>
<evidence type="ECO:0000313" key="2">
    <source>
        <dbReference type="Proteomes" id="UP000001554"/>
    </source>
</evidence>